<feature type="active site" description="Nucleophile; for glutaminase activity" evidence="7">
    <location>
        <position position="166"/>
    </location>
</feature>
<dbReference type="Proteomes" id="UP000315938">
    <property type="component" value="Unassembled WGS sequence"/>
</dbReference>
<dbReference type="GO" id="GO:0004359">
    <property type="term" value="F:glutaminase activity"/>
    <property type="evidence" value="ECO:0007669"/>
    <property type="project" value="InterPro"/>
</dbReference>
<organism evidence="11 12">
    <name type="scientific">Acholeplasma laidlawii</name>
    <dbReference type="NCBI Taxonomy" id="2148"/>
    <lineage>
        <taxon>Bacteria</taxon>
        <taxon>Bacillati</taxon>
        <taxon>Mycoplasmatota</taxon>
        <taxon>Mollicutes</taxon>
        <taxon>Acholeplasmatales</taxon>
        <taxon>Acholeplasmataceae</taxon>
        <taxon>Acholeplasma</taxon>
    </lineage>
</organism>
<dbReference type="InterPro" id="IPR036526">
    <property type="entry name" value="C-N_Hydrolase_sf"/>
</dbReference>
<keyword evidence="3 7" id="KW-0436">Ligase</keyword>
<dbReference type="InterPro" id="IPR041856">
    <property type="entry name" value="NAD+_synth_C"/>
</dbReference>
<dbReference type="GO" id="GO:0009435">
    <property type="term" value="P:NAD+ biosynthetic process"/>
    <property type="evidence" value="ECO:0007669"/>
    <property type="project" value="UniProtKB-UniRule"/>
</dbReference>
<gene>
    <name evidence="7" type="primary">nadE</name>
    <name evidence="11" type="ORF">FNV44_02825</name>
</gene>
<evidence type="ECO:0000256" key="3">
    <source>
        <dbReference type="ARBA" id="ARBA00022598"/>
    </source>
</evidence>
<accession>A0A553IIG5</accession>
<feature type="active site" description="Proton acceptor; for glutaminase activity" evidence="7">
    <location>
        <position position="44"/>
    </location>
</feature>
<feature type="binding site" evidence="7">
    <location>
        <begin position="349"/>
        <end position="356"/>
    </location>
    <ligand>
        <name>ATP</name>
        <dbReference type="ChEBI" id="CHEBI:30616"/>
    </ligand>
</feature>
<dbReference type="RefSeq" id="WP_064211836.1">
    <property type="nucleotide sequence ID" value="NZ_JACAOE010000001.1"/>
</dbReference>
<keyword evidence="5 7" id="KW-0067">ATP-binding</keyword>
<dbReference type="EC" id="6.3.5.1" evidence="7 8"/>
<dbReference type="CDD" id="cd07570">
    <property type="entry name" value="GAT_Gln-NAD-synth"/>
    <property type="match status" value="1"/>
</dbReference>
<dbReference type="SUPFAM" id="SSF52402">
    <property type="entry name" value="Adenine nucleotide alpha hydrolases-like"/>
    <property type="match status" value="1"/>
</dbReference>
<dbReference type="Pfam" id="PF02540">
    <property type="entry name" value="NAD_synthase"/>
    <property type="match status" value="1"/>
</dbReference>
<dbReference type="InterPro" id="IPR014729">
    <property type="entry name" value="Rossmann-like_a/b/a_fold"/>
</dbReference>
<evidence type="ECO:0000259" key="10">
    <source>
        <dbReference type="PROSITE" id="PS50263"/>
    </source>
</evidence>
<dbReference type="SUPFAM" id="SSF56317">
    <property type="entry name" value="Carbon-nitrogen hydrolase"/>
    <property type="match status" value="1"/>
</dbReference>
<dbReference type="InterPro" id="IPR003010">
    <property type="entry name" value="C-N_Hydrolase"/>
</dbReference>
<evidence type="ECO:0000256" key="1">
    <source>
        <dbReference type="ARBA" id="ARBA00005188"/>
    </source>
</evidence>
<dbReference type="InterPro" id="IPR022310">
    <property type="entry name" value="NAD/GMP_synthase"/>
</dbReference>
<dbReference type="Gene3D" id="3.60.110.10">
    <property type="entry name" value="Carbon-nitrogen hydrolase"/>
    <property type="match status" value="1"/>
</dbReference>
<dbReference type="PANTHER" id="PTHR23090">
    <property type="entry name" value="NH 3 /GLUTAMINE-DEPENDENT NAD + SYNTHETASE"/>
    <property type="match status" value="1"/>
</dbReference>
<evidence type="ECO:0000313" key="12">
    <source>
        <dbReference type="Proteomes" id="UP000315938"/>
    </source>
</evidence>
<dbReference type="Gene3D" id="1.10.10.1140">
    <property type="entry name" value="Glutamine-dependent NAD+ synthetase, C-terminal domain"/>
    <property type="match status" value="1"/>
</dbReference>
<proteinExistence type="inferred from homology"/>
<comment type="similarity">
    <text evidence="9">Belongs to the NAD synthetase family.</text>
</comment>
<dbReference type="InterPro" id="IPR003694">
    <property type="entry name" value="NAD_synthase"/>
</dbReference>
<keyword evidence="4 7" id="KW-0547">Nucleotide-binding</keyword>
<dbReference type="PROSITE" id="PS50263">
    <property type="entry name" value="CN_HYDROLASE"/>
    <property type="match status" value="1"/>
</dbReference>
<dbReference type="PIRSF" id="PIRSF006630">
    <property type="entry name" value="NADS_GAT"/>
    <property type="match status" value="1"/>
</dbReference>
<dbReference type="GO" id="GO:0005524">
    <property type="term" value="F:ATP binding"/>
    <property type="evidence" value="ECO:0007669"/>
    <property type="project" value="UniProtKB-UniRule"/>
</dbReference>
<evidence type="ECO:0000256" key="9">
    <source>
        <dbReference type="RuleBase" id="RU003811"/>
    </source>
</evidence>
<protein>
    <recommendedName>
        <fullName evidence="7 8">Glutamine-dependent NAD(+) synthetase</fullName>
        <ecNumber evidence="7 8">6.3.5.1</ecNumber>
    </recommendedName>
    <alternativeName>
        <fullName evidence="7 8">NAD(+) synthase [glutamine-hydrolyzing]</fullName>
    </alternativeName>
</protein>
<evidence type="ECO:0000256" key="5">
    <source>
        <dbReference type="ARBA" id="ARBA00022840"/>
    </source>
</evidence>
<comment type="caution">
    <text evidence="7">Lacks conserved residue(s) required for the propagation of feature annotation.</text>
</comment>
<feature type="binding site" evidence="7">
    <location>
        <position position="199"/>
    </location>
    <ligand>
        <name>L-glutamine</name>
        <dbReference type="ChEBI" id="CHEBI:58359"/>
    </ligand>
</feature>
<evidence type="ECO:0000256" key="6">
    <source>
        <dbReference type="ARBA" id="ARBA00023027"/>
    </source>
</evidence>
<sequence>MTQHGILKVSLASPEIKLGNPLLNVEPILNILNHESSGLVLFPELSLTGYTSGDLFFQLDYINKTNEALSKIMNGTTYQGVYILGMPLKVGDALFNVAVVIQNKKILGVIPKYHLPNLKEFNEKRWFQSGFNYELDTVEVLGQTVPFGDMVFKDELHDIGFGVEICQDMWAIETPGNHLSLSGAHLILNLSASPETMGKQTVRKHTVLDASRRQLSGYLYTASASSESTMDVVFTPHKIAASLGSLIIESSLLDPKEVLRVDMDIEAIRYQRRIDSTFKDEQNGYTQSTTKVHVDFFTNNDYVFERPLNKTPFLPKVGDKESLLIANQIQVQGLVQKIKHLGKPKIIIGISGGLDSTLALLVAHQAIKKLNGDVKDIIGVTMPSQVTSKGSKTDAILLMEKLGITALEIPIEDQVKLHLESLNHGGSTDITYENAQARIRTLILMNLSNKHQGFVLGTGDLSEIALGWMTFNGDHMSMYNVNAGVPKTLVQALVKLHSEHNYQDIKDILISILNRPISPELKENQKTEDVIGTYEINDFMLHHLLENGASEEKLSFLVRHTFGLSVEASDLYAKRLLNRFYQSQFKRQVMPEGPKVLRISLSPRGDLRLPSDMNRK</sequence>
<dbReference type="HAMAP" id="MF_02090">
    <property type="entry name" value="NadE_glutamine_dep"/>
    <property type="match status" value="1"/>
</dbReference>
<feature type="binding site" evidence="7">
    <location>
        <position position="458"/>
    </location>
    <ligand>
        <name>ATP</name>
        <dbReference type="ChEBI" id="CHEBI:30616"/>
    </ligand>
</feature>
<feature type="binding site" evidence="7">
    <location>
        <position position="463"/>
    </location>
    <ligand>
        <name>deamido-NAD(+)</name>
        <dbReference type="ChEBI" id="CHEBI:58437"/>
        <note>ligand shared between two neighboring subunits</note>
    </ligand>
</feature>
<dbReference type="InterPro" id="IPR014445">
    <property type="entry name" value="Gln-dep_NAD_synthase"/>
</dbReference>
<evidence type="ECO:0000256" key="4">
    <source>
        <dbReference type="ARBA" id="ARBA00022741"/>
    </source>
</evidence>
<feature type="domain" description="CN hydrolase" evidence="10">
    <location>
        <begin position="7"/>
        <end position="265"/>
    </location>
</feature>
<evidence type="ECO:0000313" key="11">
    <source>
        <dbReference type="EMBL" id="TRX99993.1"/>
    </source>
</evidence>
<dbReference type="GO" id="GO:0005737">
    <property type="term" value="C:cytoplasm"/>
    <property type="evidence" value="ECO:0007669"/>
    <property type="project" value="InterPro"/>
</dbReference>
<comment type="pathway">
    <text evidence="1 7 8">Cofactor biosynthesis; NAD(+) biosynthesis; NAD(+) from deamido-NAD(+) (L-Gln route): step 1/1.</text>
</comment>
<feature type="active site" description="For glutaminase activity" evidence="7">
    <location>
        <position position="112"/>
    </location>
</feature>
<comment type="caution">
    <text evidence="11">The sequence shown here is derived from an EMBL/GenBank/DDBJ whole genome shotgun (WGS) entry which is preliminary data.</text>
</comment>
<name>A0A553IIG5_ACHLA</name>
<dbReference type="NCBIfam" id="TIGR00552">
    <property type="entry name" value="nadE"/>
    <property type="match status" value="1"/>
</dbReference>
<dbReference type="UniPathway" id="UPA00253">
    <property type="reaction ID" value="UER00334"/>
</dbReference>
<dbReference type="Gene3D" id="3.40.50.620">
    <property type="entry name" value="HUPs"/>
    <property type="match status" value="1"/>
</dbReference>
<feature type="binding site" evidence="7">
    <location>
        <position position="586"/>
    </location>
    <ligand>
        <name>deamido-NAD(+)</name>
        <dbReference type="ChEBI" id="CHEBI:58437"/>
        <note>ligand shared between two neighboring subunits</note>
    </ligand>
</feature>
<feature type="binding site" evidence="7">
    <location>
        <begin position="468"/>
        <end position="471"/>
    </location>
    <ligand>
        <name>deamido-NAD(+)</name>
        <dbReference type="ChEBI" id="CHEBI:58437"/>
        <note>ligand shared between two neighboring subunits</note>
    </ligand>
</feature>
<dbReference type="GO" id="GO:0008795">
    <property type="term" value="F:NAD+ synthase activity"/>
    <property type="evidence" value="ECO:0007669"/>
    <property type="project" value="UniProtKB-UniRule"/>
</dbReference>
<dbReference type="Pfam" id="PF00795">
    <property type="entry name" value="CN_hydrolase"/>
    <property type="match status" value="1"/>
</dbReference>
<evidence type="ECO:0000256" key="2">
    <source>
        <dbReference type="ARBA" id="ARBA00007145"/>
    </source>
</evidence>
<dbReference type="AlphaFoldDB" id="A0A553IIG5"/>
<dbReference type="GO" id="GO:0003952">
    <property type="term" value="F:NAD+ synthase (glutamine-hydrolyzing) activity"/>
    <property type="evidence" value="ECO:0007669"/>
    <property type="project" value="UniProtKB-UniRule"/>
</dbReference>
<keyword evidence="6 7" id="KW-0520">NAD</keyword>
<feature type="binding site" evidence="7">
    <location>
        <position position="193"/>
    </location>
    <ligand>
        <name>L-glutamine</name>
        <dbReference type="ChEBI" id="CHEBI:58359"/>
    </ligand>
</feature>
<evidence type="ECO:0000256" key="8">
    <source>
        <dbReference type="PIRNR" id="PIRNR006630"/>
    </source>
</evidence>
<evidence type="ECO:0000256" key="7">
    <source>
        <dbReference type="HAMAP-Rule" id="MF_02090"/>
    </source>
</evidence>
<comment type="function">
    <text evidence="7">Catalyzes the ATP-dependent amidation of deamido-NAD to form NAD. Uses L-glutamine as a nitrogen source.</text>
</comment>
<dbReference type="PANTHER" id="PTHR23090:SF9">
    <property type="entry name" value="GLUTAMINE-DEPENDENT NAD(+) SYNTHETASE"/>
    <property type="match status" value="1"/>
</dbReference>
<dbReference type="EMBL" id="VKID01000001">
    <property type="protein sequence ID" value="TRX99993.1"/>
    <property type="molecule type" value="Genomic_DNA"/>
</dbReference>
<feature type="binding site" evidence="7">
    <location>
        <position position="434"/>
    </location>
    <ligand>
        <name>deamido-NAD(+)</name>
        <dbReference type="ChEBI" id="CHEBI:58437"/>
        <note>ligand shared between two neighboring subunits</note>
    </ligand>
</feature>
<dbReference type="NCBIfam" id="NF002730">
    <property type="entry name" value="PRK02628.1"/>
    <property type="match status" value="1"/>
</dbReference>
<comment type="similarity">
    <text evidence="2 7 8">In the C-terminal section; belongs to the NAD synthetase family.</text>
</comment>
<comment type="catalytic activity">
    <reaction evidence="7 8">
        <text>deamido-NAD(+) + L-glutamine + ATP + H2O = L-glutamate + AMP + diphosphate + NAD(+) + H(+)</text>
        <dbReference type="Rhea" id="RHEA:24384"/>
        <dbReference type="ChEBI" id="CHEBI:15377"/>
        <dbReference type="ChEBI" id="CHEBI:15378"/>
        <dbReference type="ChEBI" id="CHEBI:29985"/>
        <dbReference type="ChEBI" id="CHEBI:30616"/>
        <dbReference type="ChEBI" id="CHEBI:33019"/>
        <dbReference type="ChEBI" id="CHEBI:57540"/>
        <dbReference type="ChEBI" id="CHEBI:58359"/>
        <dbReference type="ChEBI" id="CHEBI:58437"/>
        <dbReference type="ChEBI" id="CHEBI:456215"/>
        <dbReference type="EC" id="6.3.5.1"/>
    </reaction>
</comment>
<dbReference type="CDD" id="cd00553">
    <property type="entry name" value="NAD_synthase"/>
    <property type="match status" value="1"/>
</dbReference>
<reference evidence="11 12" key="1">
    <citation type="submission" date="2019-07" db="EMBL/GenBank/DDBJ databases">
        <title>Genome sequence of Acholeplasma laidlawii strain with increased resistance to erythromycin.</title>
        <authorList>
            <person name="Medvedeva E.S."/>
            <person name="Baranova N.B."/>
            <person name="Siniagina M.N."/>
            <person name="Mouzykantov A."/>
            <person name="Chernova O.A."/>
            <person name="Chernov V.M."/>
        </authorList>
    </citation>
    <scope>NUCLEOTIDE SEQUENCE [LARGE SCALE GENOMIC DNA]</scope>
    <source>
        <strain evidence="11 12">PG8REry</strain>
    </source>
</reference>